<evidence type="ECO:0000313" key="4">
    <source>
        <dbReference type="Proteomes" id="UP000285310"/>
    </source>
</evidence>
<comment type="caution">
    <text evidence="3">The sequence shown here is derived from an EMBL/GenBank/DDBJ whole genome shotgun (WGS) entry which is preliminary data.</text>
</comment>
<gene>
    <name evidence="3" type="ORF">SAJA_13880</name>
</gene>
<dbReference type="SUPFAM" id="SSF51556">
    <property type="entry name" value="Metallo-dependent hydrolases"/>
    <property type="match status" value="1"/>
</dbReference>
<dbReference type="RefSeq" id="WP_123659226.1">
    <property type="nucleotide sequence ID" value="NZ_AYKG01000057.1"/>
</dbReference>
<dbReference type="Proteomes" id="UP000285310">
    <property type="component" value="Unassembled WGS sequence"/>
</dbReference>
<accession>A0A423PGT8</accession>
<dbReference type="PANTHER" id="PTHR43569:SF1">
    <property type="entry name" value="BLL3371 PROTEIN"/>
    <property type="match status" value="1"/>
</dbReference>
<dbReference type="GO" id="GO:0016787">
    <property type="term" value="F:hydrolase activity"/>
    <property type="evidence" value="ECO:0007669"/>
    <property type="project" value="UniProtKB-KW"/>
</dbReference>
<name>A0A423PGT8_9GAMM</name>
<organism evidence="3 4">
    <name type="scientific">Salinisphaera japonica YTM-1</name>
    <dbReference type="NCBI Taxonomy" id="1209778"/>
    <lineage>
        <taxon>Bacteria</taxon>
        <taxon>Pseudomonadati</taxon>
        <taxon>Pseudomonadota</taxon>
        <taxon>Gammaproteobacteria</taxon>
        <taxon>Salinisphaerales</taxon>
        <taxon>Salinisphaeraceae</taxon>
        <taxon>Salinisphaera</taxon>
    </lineage>
</organism>
<evidence type="ECO:0000256" key="1">
    <source>
        <dbReference type="ARBA" id="ARBA00038310"/>
    </source>
</evidence>
<dbReference type="Pfam" id="PF04909">
    <property type="entry name" value="Amidohydro_2"/>
    <property type="match status" value="1"/>
</dbReference>
<proteinExistence type="inferred from homology"/>
<sequence>MAPNILEADRPIIDPHHHLWDRSRLDLHDMPFAEHGFSEMLRQCPRYLLDELLADTQAGHDIRATVFVECRSMYRAAAQPAFRCVGETEFVNGVAAMAASGAYGPMQACAGIVGHADLRLGAEVGAVLDAHIAAGGGRFRGIRQSAAFDADASVLGPLSIRDMPAGLLASADFRAGFAELAPRCLSFDAWVLEPQLSEVVELARAFPQTTIVLDHVGSPVGIGAYTGQRAARFNGWREQIAALARCENVMVKLGGLGMPFPGFAWSYANRADDYVALAEAWAPYLRTCIEAFGVARCMFESNFPVDHFTCDYTTLWNALKYGVRDGSAAEKDALFFDTANRVYRLGLTR</sequence>
<dbReference type="Gene3D" id="3.20.20.140">
    <property type="entry name" value="Metal-dependent hydrolases"/>
    <property type="match status" value="1"/>
</dbReference>
<evidence type="ECO:0000313" key="3">
    <source>
        <dbReference type="EMBL" id="ROO24784.1"/>
    </source>
</evidence>
<dbReference type="AlphaFoldDB" id="A0A423PGT8"/>
<dbReference type="InterPro" id="IPR052350">
    <property type="entry name" value="Metallo-dep_Lactonases"/>
</dbReference>
<keyword evidence="3" id="KW-0378">Hydrolase</keyword>
<comment type="similarity">
    <text evidence="1">Belongs to the metallo-dependent hydrolases superfamily.</text>
</comment>
<protein>
    <submittedName>
        <fullName evidence="3">Amidohydrolase</fullName>
    </submittedName>
</protein>
<dbReference type="InterPro" id="IPR032466">
    <property type="entry name" value="Metal_Hydrolase"/>
</dbReference>
<reference evidence="3 4" key="1">
    <citation type="submission" date="2013-10" db="EMBL/GenBank/DDBJ databases">
        <title>Salinisphaera japonica YTM-1 Genome Sequencing.</title>
        <authorList>
            <person name="Lai Q."/>
            <person name="Li C."/>
            <person name="Shao Z."/>
        </authorList>
    </citation>
    <scope>NUCLEOTIDE SEQUENCE [LARGE SCALE GENOMIC DNA]</scope>
    <source>
        <strain evidence="3 4">YTM-1</strain>
    </source>
</reference>
<dbReference type="InParanoid" id="A0A423PGT8"/>
<feature type="domain" description="Amidohydrolase-related" evidence="2">
    <location>
        <begin position="13"/>
        <end position="345"/>
    </location>
</feature>
<dbReference type="PANTHER" id="PTHR43569">
    <property type="entry name" value="AMIDOHYDROLASE"/>
    <property type="match status" value="1"/>
</dbReference>
<dbReference type="OrthoDB" id="9787654at2"/>
<keyword evidence="4" id="KW-1185">Reference proteome</keyword>
<dbReference type="EMBL" id="AYKG01000057">
    <property type="protein sequence ID" value="ROO24784.1"/>
    <property type="molecule type" value="Genomic_DNA"/>
</dbReference>
<dbReference type="InterPro" id="IPR006680">
    <property type="entry name" value="Amidohydro-rel"/>
</dbReference>
<evidence type="ECO:0000259" key="2">
    <source>
        <dbReference type="Pfam" id="PF04909"/>
    </source>
</evidence>